<feature type="transmembrane region" description="Helical" evidence="1">
    <location>
        <begin position="351"/>
        <end position="373"/>
    </location>
</feature>
<keyword evidence="1" id="KW-0472">Membrane</keyword>
<name>A0ABQ6PIM0_9BACT</name>
<proteinExistence type="predicted"/>
<feature type="transmembrane region" description="Helical" evidence="1">
    <location>
        <begin position="21"/>
        <end position="40"/>
    </location>
</feature>
<feature type="transmembrane region" description="Helical" evidence="1">
    <location>
        <begin position="408"/>
        <end position="425"/>
    </location>
</feature>
<feature type="transmembrane region" description="Helical" evidence="1">
    <location>
        <begin position="131"/>
        <end position="152"/>
    </location>
</feature>
<feature type="transmembrane region" description="Helical" evidence="1">
    <location>
        <begin position="105"/>
        <end position="124"/>
    </location>
</feature>
<dbReference type="EMBL" id="BTPD01000001">
    <property type="protein sequence ID" value="GMQ27759.1"/>
    <property type="molecule type" value="Genomic_DNA"/>
</dbReference>
<comment type="caution">
    <text evidence="2">The sequence shown here is derived from an EMBL/GenBank/DDBJ whole genome shotgun (WGS) entry which is preliminary data.</text>
</comment>
<evidence type="ECO:0000313" key="3">
    <source>
        <dbReference type="Proteomes" id="UP001338309"/>
    </source>
</evidence>
<feature type="transmembrane region" description="Helical" evidence="1">
    <location>
        <begin position="71"/>
        <end position="90"/>
    </location>
</feature>
<feature type="transmembrane region" description="Helical" evidence="1">
    <location>
        <begin position="46"/>
        <end position="64"/>
    </location>
</feature>
<evidence type="ECO:0000313" key="2">
    <source>
        <dbReference type="EMBL" id="GMQ27759.1"/>
    </source>
</evidence>
<gene>
    <name evidence="2" type="ORF">Aconfl_04010</name>
</gene>
<feature type="transmembrane region" description="Helical" evidence="1">
    <location>
        <begin position="260"/>
        <end position="277"/>
    </location>
</feature>
<keyword evidence="1" id="KW-0812">Transmembrane</keyword>
<evidence type="ECO:0008006" key="4">
    <source>
        <dbReference type="Google" id="ProtNLM"/>
    </source>
</evidence>
<feature type="transmembrane region" description="Helical" evidence="1">
    <location>
        <begin position="216"/>
        <end position="233"/>
    </location>
</feature>
<keyword evidence="1" id="KW-1133">Transmembrane helix</keyword>
<evidence type="ECO:0000256" key="1">
    <source>
        <dbReference type="SAM" id="Phobius"/>
    </source>
</evidence>
<reference evidence="2 3" key="1">
    <citation type="submission" date="2023-08" db="EMBL/GenBank/DDBJ databases">
        <title>Draft genome sequence of Algoriphagus confluentis.</title>
        <authorList>
            <person name="Takatani N."/>
            <person name="Hosokawa M."/>
            <person name="Sawabe T."/>
        </authorList>
    </citation>
    <scope>NUCLEOTIDE SEQUENCE [LARGE SCALE GENOMIC DNA]</scope>
    <source>
        <strain evidence="2 3">NBRC 111222</strain>
    </source>
</reference>
<accession>A0ABQ6PIM0</accession>
<organism evidence="2 3">
    <name type="scientific">Algoriphagus confluentis</name>
    <dbReference type="NCBI Taxonomy" id="1697556"/>
    <lineage>
        <taxon>Bacteria</taxon>
        <taxon>Pseudomonadati</taxon>
        <taxon>Bacteroidota</taxon>
        <taxon>Cytophagia</taxon>
        <taxon>Cytophagales</taxon>
        <taxon>Cyclobacteriaceae</taxon>
        <taxon>Algoriphagus</taxon>
    </lineage>
</organism>
<feature type="transmembrane region" description="Helical" evidence="1">
    <location>
        <begin position="188"/>
        <end position="209"/>
    </location>
</feature>
<dbReference type="Proteomes" id="UP001338309">
    <property type="component" value="Unassembled WGS sequence"/>
</dbReference>
<protein>
    <recommendedName>
        <fullName evidence="4">Wzy</fullName>
    </recommendedName>
</protein>
<keyword evidence="3" id="KW-1185">Reference proteome</keyword>
<sequence>MIPFSISIFGLLWSRFDAVRLLIYLFLIQFFFLWLVLKYFPNSYSLMGTANTGFIYLSALILLFKYKRIVLRYFIFYSVFILSFVFLLFLQSKFTGVDLNGGLSYFRNFFHSFLILPIILICVYESNFKSLFNFLALFFIFISIFYFVQILFPNIKDFFIIESIYRDGEFVTLVAKQVVEGNPAIGTFIRPANLGNALAIFLPFCFLLYKKNFLNISYVYFWILYSFAIVVLLGTGIRTSFISFSVFQIGVFLVFYDKKILVPVLLLFFGLIIFFFSDSIDGYDRSDFSNPILRVFYLVNYLDNSSTLIESSTLSRSSNIFSYYKNFWLGAGVYSSGKYIQGVSSITDLTLAFIFIEFGFIVFISSLVLFSLPILQSFSRTGFTLNNKLLFFVFLSVFLQSITDQGFFTNYSSYLYFVVVGFLISEN</sequence>
<feature type="transmembrane region" description="Helical" evidence="1">
    <location>
        <begin position="385"/>
        <end position="402"/>
    </location>
</feature>